<dbReference type="SUPFAM" id="SSF53098">
    <property type="entry name" value="Ribonuclease H-like"/>
    <property type="match status" value="1"/>
</dbReference>
<organism evidence="1 2">
    <name type="scientific">Sphagnum jensenii</name>
    <dbReference type="NCBI Taxonomy" id="128206"/>
    <lineage>
        <taxon>Eukaryota</taxon>
        <taxon>Viridiplantae</taxon>
        <taxon>Streptophyta</taxon>
        <taxon>Embryophyta</taxon>
        <taxon>Bryophyta</taxon>
        <taxon>Sphagnophytina</taxon>
        <taxon>Sphagnopsida</taxon>
        <taxon>Sphagnales</taxon>
        <taxon>Sphagnaceae</taxon>
        <taxon>Sphagnum</taxon>
    </lineage>
</organism>
<proteinExistence type="predicted"/>
<evidence type="ECO:0008006" key="3">
    <source>
        <dbReference type="Google" id="ProtNLM"/>
    </source>
</evidence>
<dbReference type="PANTHER" id="PTHR37067">
    <property type="entry name" value="PX DOMAIN-CONTAINING PROTEIN"/>
    <property type="match status" value="1"/>
</dbReference>
<dbReference type="PANTHER" id="PTHR37067:SF3">
    <property type="entry name" value="PX DOMAIN-CONTAINING PROTEIN"/>
    <property type="match status" value="1"/>
</dbReference>
<accession>A0ABP0WSL9</accession>
<sequence length="752" mass="85383">MALNKRSSEYVKANDDRFGLRVSSKAPNCNKVNSLQCRFCIAFGCEEKVGAKRKPSTDVQGWIRPFRYDNIENHVSGQHPAKWAEYKLLDSSDDRKAFFDDVLVSFKNSMKAHFPSSSLGTEREMVFNIEKDIVDVIVGDMMFEPNDDIIDSDPEDDMDEPPAFSSDAERNVVLHRQAQQSVLAKERALSLFKRIDGDDDADYAYCVTIPKSKTTVFQLAVRYVACGTSFRMAANLLSCTYNVLHNLILRSCSRNDVSNFIRVVYVVNLQHMACHLRHSWAFSIALDSATHQSTSYLDLRFRIFLPAFYDIVNVHAAALPMFDWHTGEVMYKMVAVFLNVMCPVWTVRLLGISFDGARNMMGRVAGVVTHLTNAMHNECPLIRVWCGAHQLDLIMEYIMNSIVKERFFTTMTGFITHLMRQQNLIADMQTTCPRVVNRWLSTEKVIKWFKAHRPQLLAHIESKQPPSAPPRIWWVFVLAMHHFTSLTAITFRTIQGLSTLLDQQQAALDDLVTSFIDDVGVIGPLSPEAIANLEVSEHVISGRYAVQLSSVREFVSGLASWADSIVDEVDPVQRNDLWNDIASVYVTACDRVSQLSSLRDADNNALANPSSLPLVLPHDLIKLSAAEFIRRAHRHTYRLQHHYSVDHIDVIADEHKLLLHAYRSEPVLKQAIDGLDSQSSFRDGWSLIGSIFPNLMEFCGVLATIFLGTSTVESDFSVLRWEKDNFRKSLSDFGLEGVMQSKQWTFLEQFEQ</sequence>
<evidence type="ECO:0000313" key="2">
    <source>
        <dbReference type="Proteomes" id="UP001497444"/>
    </source>
</evidence>
<protein>
    <recommendedName>
        <fullName evidence="3">Transposase</fullName>
    </recommendedName>
</protein>
<dbReference type="EMBL" id="OZ020097">
    <property type="protein sequence ID" value="CAK9268796.1"/>
    <property type="molecule type" value="Genomic_DNA"/>
</dbReference>
<keyword evidence="2" id="KW-1185">Reference proteome</keyword>
<evidence type="ECO:0000313" key="1">
    <source>
        <dbReference type="EMBL" id="CAK9268796.1"/>
    </source>
</evidence>
<name>A0ABP0WSL9_9BRYO</name>
<reference evidence="1 2" key="1">
    <citation type="submission" date="2024-02" db="EMBL/GenBank/DDBJ databases">
        <authorList>
            <consortium name="ELIXIR-Norway"/>
            <consortium name="Elixir Norway"/>
        </authorList>
    </citation>
    <scope>NUCLEOTIDE SEQUENCE [LARGE SCALE GENOMIC DNA]</scope>
</reference>
<dbReference type="Proteomes" id="UP001497444">
    <property type="component" value="Chromosome 2"/>
</dbReference>
<gene>
    <name evidence="1" type="ORF">CSSPJE1EN1_LOCUS14274</name>
</gene>
<dbReference type="InterPro" id="IPR012337">
    <property type="entry name" value="RNaseH-like_sf"/>
</dbReference>